<dbReference type="PANTHER" id="PTHR37478">
    <property type="match status" value="1"/>
</dbReference>
<accession>A0A2S7XPJ1</accession>
<dbReference type="InterPro" id="IPR013324">
    <property type="entry name" value="RNA_pol_sigma_r3/r4-like"/>
</dbReference>
<dbReference type="AlphaFoldDB" id="A0A2S7XPJ1"/>
<reference evidence="3 4" key="1">
    <citation type="submission" date="2018-01" db="EMBL/GenBank/DDBJ databases">
        <title>The complete genome sequence of Chromatium okenii LaCa, a purple sulfur bacterium with a turbulent life.</title>
        <authorList>
            <person name="Luedin S.M."/>
            <person name="Liechti N."/>
            <person name="Storelli N."/>
            <person name="Danza F."/>
            <person name="Wittwer M."/>
            <person name="Pothier J.F."/>
            <person name="Tonolla M.A."/>
        </authorList>
    </citation>
    <scope>NUCLEOTIDE SEQUENCE [LARGE SCALE GENOMIC DNA]</scope>
    <source>
        <strain evidence="3 4">LaCa</strain>
    </source>
</reference>
<dbReference type="Proteomes" id="UP000239936">
    <property type="component" value="Unassembled WGS sequence"/>
</dbReference>
<evidence type="ECO:0000313" key="4">
    <source>
        <dbReference type="Proteomes" id="UP000239936"/>
    </source>
</evidence>
<dbReference type="Gene3D" id="1.10.10.10">
    <property type="entry name" value="Winged helix-like DNA-binding domain superfamily/Winged helix DNA-binding domain"/>
    <property type="match status" value="1"/>
</dbReference>
<dbReference type="SUPFAM" id="SSF88659">
    <property type="entry name" value="Sigma3 and sigma4 domains of RNA polymerase sigma factors"/>
    <property type="match status" value="1"/>
</dbReference>
<dbReference type="EMBL" id="PPGH01000037">
    <property type="protein sequence ID" value="PQJ95649.1"/>
    <property type="molecule type" value="Genomic_DNA"/>
</dbReference>
<dbReference type="HAMAP" id="MF_00674">
    <property type="entry name" value="UPF0251"/>
    <property type="match status" value="1"/>
</dbReference>
<evidence type="ECO:0000256" key="1">
    <source>
        <dbReference type="ARBA" id="ARBA00009350"/>
    </source>
</evidence>
<proteinExistence type="inferred from homology"/>
<dbReference type="InterPro" id="IPR036388">
    <property type="entry name" value="WH-like_DNA-bd_sf"/>
</dbReference>
<dbReference type="RefSeq" id="WP_105074663.1">
    <property type="nucleotide sequence ID" value="NZ_JAFLKP010000165.1"/>
</dbReference>
<name>A0A2S7XPJ1_9GAMM</name>
<comment type="similarity">
    <text evidence="1 2">Belongs to the UPF0251 family.</text>
</comment>
<organism evidence="3 4">
    <name type="scientific">Chromatium okenii</name>
    <dbReference type="NCBI Taxonomy" id="61644"/>
    <lineage>
        <taxon>Bacteria</taxon>
        <taxon>Pseudomonadati</taxon>
        <taxon>Pseudomonadota</taxon>
        <taxon>Gammaproteobacteria</taxon>
        <taxon>Chromatiales</taxon>
        <taxon>Chromatiaceae</taxon>
        <taxon>Chromatium</taxon>
    </lineage>
</organism>
<comment type="caution">
    <text evidence="3">The sequence shown here is derived from an EMBL/GenBank/DDBJ whole genome shotgun (WGS) entry which is preliminary data.</text>
</comment>
<evidence type="ECO:0000313" key="3">
    <source>
        <dbReference type="EMBL" id="PQJ95649.1"/>
    </source>
</evidence>
<dbReference type="Pfam" id="PF02001">
    <property type="entry name" value="DUF134"/>
    <property type="match status" value="1"/>
</dbReference>
<protein>
    <recommendedName>
        <fullName evidence="2">UPF0251 protein CXB77_16335</fullName>
    </recommendedName>
</protein>
<evidence type="ECO:0000256" key="2">
    <source>
        <dbReference type="HAMAP-Rule" id="MF_00674"/>
    </source>
</evidence>
<gene>
    <name evidence="3" type="ORF">CXB77_16335</name>
</gene>
<dbReference type="PANTHER" id="PTHR37478:SF2">
    <property type="entry name" value="UPF0251 PROTEIN TK0562"/>
    <property type="match status" value="1"/>
</dbReference>
<keyword evidence="4" id="KW-1185">Reference proteome</keyword>
<dbReference type="OrthoDB" id="280278at2"/>
<dbReference type="InterPro" id="IPR002852">
    <property type="entry name" value="UPF0251"/>
</dbReference>
<sequence length="100" mass="11280">MLSKQRRTRCIGFDPGVLCFKPCGQRGQTLETVALRNDELEALRLMDFEGLYQEESAQRMGISRTTLSRTLVTARHKVVDALLNGKRLVLIKTELTTAVD</sequence>